<keyword evidence="10" id="KW-1185">Reference proteome</keyword>
<dbReference type="NCBIfam" id="TIGR01726">
    <property type="entry name" value="HEQRo_perm_3TM"/>
    <property type="match status" value="1"/>
</dbReference>
<evidence type="ECO:0000313" key="10">
    <source>
        <dbReference type="Proteomes" id="UP001165368"/>
    </source>
</evidence>
<dbReference type="SUPFAM" id="SSF161098">
    <property type="entry name" value="MetI-like"/>
    <property type="match status" value="1"/>
</dbReference>
<evidence type="ECO:0000256" key="7">
    <source>
        <dbReference type="RuleBase" id="RU363032"/>
    </source>
</evidence>
<dbReference type="EMBL" id="JAKLTQ010000026">
    <property type="protein sequence ID" value="MCG2624498.1"/>
    <property type="molecule type" value="Genomic_DNA"/>
</dbReference>
<feature type="transmembrane region" description="Helical" evidence="7">
    <location>
        <begin position="136"/>
        <end position="155"/>
    </location>
</feature>
<feature type="transmembrane region" description="Helical" evidence="7">
    <location>
        <begin position="192"/>
        <end position="216"/>
    </location>
</feature>
<evidence type="ECO:0000256" key="5">
    <source>
        <dbReference type="ARBA" id="ARBA00022989"/>
    </source>
</evidence>
<organism evidence="9 10">
    <name type="scientific">Arthrobacter hankyongi</name>
    <dbReference type="NCBI Taxonomy" id="2904801"/>
    <lineage>
        <taxon>Bacteria</taxon>
        <taxon>Bacillati</taxon>
        <taxon>Actinomycetota</taxon>
        <taxon>Actinomycetes</taxon>
        <taxon>Micrococcales</taxon>
        <taxon>Micrococcaceae</taxon>
        <taxon>Arthrobacter</taxon>
    </lineage>
</organism>
<feature type="transmembrane region" description="Helical" evidence="7">
    <location>
        <begin position="20"/>
        <end position="37"/>
    </location>
</feature>
<evidence type="ECO:0000259" key="8">
    <source>
        <dbReference type="PROSITE" id="PS50928"/>
    </source>
</evidence>
<evidence type="ECO:0000256" key="1">
    <source>
        <dbReference type="ARBA" id="ARBA00004651"/>
    </source>
</evidence>
<comment type="similarity">
    <text evidence="7">Belongs to the binding-protein-dependent transport system permease family.</text>
</comment>
<dbReference type="PROSITE" id="PS50928">
    <property type="entry name" value="ABC_TM1"/>
    <property type="match status" value="1"/>
</dbReference>
<dbReference type="Gene3D" id="1.10.3720.10">
    <property type="entry name" value="MetI-like"/>
    <property type="match status" value="1"/>
</dbReference>
<dbReference type="RefSeq" id="WP_237826465.1">
    <property type="nucleotide sequence ID" value="NZ_JAKLTQ010000026.1"/>
</dbReference>
<feature type="transmembrane region" description="Helical" evidence="7">
    <location>
        <begin position="104"/>
        <end position="124"/>
    </location>
</feature>
<evidence type="ECO:0000313" key="9">
    <source>
        <dbReference type="EMBL" id="MCG2624498.1"/>
    </source>
</evidence>
<evidence type="ECO:0000256" key="4">
    <source>
        <dbReference type="ARBA" id="ARBA00022692"/>
    </source>
</evidence>
<feature type="transmembrane region" description="Helical" evidence="7">
    <location>
        <begin position="236"/>
        <end position="261"/>
    </location>
</feature>
<dbReference type="InterPro" id="IPR043429">
    <property type="entry name" value="ArtM/GltK/GlnP/TcyL/YhdX-like"/>
</dbReference>
<proteinExistence type="inferred from homology"/>
<name>A0ABS9LDB1_9MICC</name>
<feature type="transmembrane region" description="Helical" evidence="7">
    <location>
        <begin position="72"/>
        <end position="92"/>
    </location>
</feature>
<keyword evidence="6 7" id="KW-0472">Membrane</keyword>
<sequence length="288" mass="31087">MSSVLFDAPGPAAVRRNKWLAVLTVIVVLAILAFVLYKFAETGQFSATKWRIFTFPLVQQTILGAIGNTLQAFAAATVLSLVLGLVLAVGRLSERRWINTPCHWFTELFRAIPLLILMMIIYYGLPPLGVQGITPFIAVVTGLTLYNGSVLAEVFRAGIQSLPRGQSEAGYAIGLTKSNVMSSILLPQAVRAMMPVIVSQLVVILKDTALGFIVTYDEILFQAKFFGSQVQYGSPIIPAAMVAAVIYIGLCLLLAGVAKWVEWRMSHSRKIAAGTHLVAPAGTGIPQV</sequence>
<feature type="domain" description="ABC transmembrane type-1" evidence="8">
    <location>
        <begin position="66"/>
        <end position="258"/>
    </location>
</feature>
<accession>A0ABS9LDB1</accession>
<evidence type="ECO:0000256" key="3">
    <source>
        <dbReference type="ARBA" id="ARBA00022475"/>
    </source>
</evidence>
<dbReference type="Pfam" id="PF00528">
    <property type="entry name" value="BPD_transp_1"/>
    <property type="match status" value="1"/>
</dbReference>
<dbReference type="InterPro" id="IPR010065">
    <property type="entry name" value="AA_ABC_transptr_permease_3TM"/>
</dbReference>
<dbReference type="CDD" id="cd06261">
    <property type="entry name" value="TM_PBP2"/>
    <property type="match status" value="1"/>
</dbReference>
<dbReference type="Proteomes" id="UP001165368">
    <property type="component" value="Unassembled WGS sequence"/>
</dbReference>
<gene>
    <name evidence="9" type="ORF">LVY72_21650</name>
</gene>
<comment type="caution">
    <text evidence="9">The sequence shown here is derived from an EMBL/GenBank/DDBJ whole genome shotgun (WGS) entry which is preliminary data.</text>
</comment>
<protein>
    <submittedName>
        <fullName evidence="9">Amino acid ABC transporter permease</fullName>
    </submittedName>
</protein>
<keyword evidence="3" id="KW-1003">Cell membrane</keyword>
<keyword evidence="5 7" id="KW-1133">Transmembrane helix</keyword>
<dbReference type="InterPro" id="IPR000515">
    <property type="entry name" value="MetI-like"/>
</dbReference>
<keyword evidence="2 7" id="KW-0813">Transport</keyword>
<dbReference type="PANTHER" id="PTHR30614:SF21">
    <property type="entry name" value="AMINO ACID ABC TRANSPORTER PERMEASE"/>
    <property type="match status" value="1"/>
</dbReference>
<comment type="subcellular location">
    <subcellularLocation>
        <location evidence="1 7">Cell membrane</location>
        <topology evidence="1 7">Multi-pass membrane protein</topology>
    </subcellularLocation>
</comment>
<dbReference type="InterPro" id="IPR035906">
    <property type="entry name" value="MetI-like_sf"/>
</dbReference>
<dbReference type="PANTHER" id="PTHR30614">
    <property type="entry name" value="MEMBRANE COMPONENT OF AMINO ACID ABC TRANSPORTER"/>
    <property type="match status" value="1"/>
</dbReference>
<keyword evidence="4 7" id="KW-0812">Transmembrane</keyword>
<evidence type="ECO:0000256" key="6">
    <source>
        <dbReference type="ARBA" id="ARBA00023136"/>
    </source>
</evidence>
<reference evidence="9" key="1">
    <citation type="submission" date="2022-01" db="EMBL/GenBank/DDBJ databases">
        <authorList>
            <person name="Jo J.-H."/>
            <person name="Im W.-T."/>
        </authorList>
    </citation>
    <scope>NUCLEOTIDE SEQUENCE</scope>
    <source>
        <strain evidence="9">I2-34</strain>
    </source>
</reference>
<evidence type="ECO:0000256" key="2">
    <source>
        <dbReference type="ARBA" id="ARBA00022448"/>
    </source>
</evidence>